<proteinExistence type="inferred from homology"/>
<dbReference type="GO" id="GO:0005743">
    <property type="term" value="C:mitochondrial inner membrane"/>
    <property type="evidence" value="ECO:0007669"/>
    <property type="project" value="UniProtKB-SubCell"/>
</dbReference>
<feature type="transmembrane region" description="Helical" evidence="11">
    <location>
        <begin position="203"/>
        <end position="223"/>
    </location>
</feature>
<dbReference type="Pfam" id="PF02096">
    <property type="entry name" value="60KD_IMP"/>
    <property type="match status" value="1"/>
</dbReference>
<dbReference type="PANTHER" id="PTHR12428">
    <property type="entry name" value="OXA1"/>
    <property type="match status" value="1"/>
</dbReference>
<comment type="similarity">
    <text evidence="2 9">Belongs to the OXA1/ALB3/YidC family.</text>
</comment>
<keyword evidence="15" id="KW-1185">Reference proteome</keyword>
<dbReference type="VEuPathDB" id="FungiDB:I302_08134"/>
<evidence type="ECO:0000256" key="7">
    <source>
        <dbReference type="ARBA" id="ARBA00023128"/>
    </source>
</evidence>
<dbReference type="RefSeq" id="XP_019043554.1">
    <property type="nucleotide sequence ID" value="XM_019194718.1"/>
</dbReference>
<dbReference type="NCBIfam" id="TIGR03592">
    <property type="entry name" value="yidC_oxa1_cterm"/>
    <property type="match status" value="1"/>
</dbReference>
<feature type="region of interest" description="Disordered" evidence="10">
    <location>
        <begin position="28"/>
        <end position="134"/>
    </location>
</feature>
<dbReference type="GO" id="GO:0032979">
    <property type="term" value="P:protein insertion into mitochondrial inner membrane from matrix"/>
    <property type="evidence" value="ECO:0007669"/>
    <property type="project" value="TreeGrafter"/>
</dbReference>
<dbReference type="KEGG" id="kbi:30212533"/>
<dbReference type="GO" id="GO:0032977">
    <property type="term" value="F:membrane insertase activity"/>
    <property type="evidence" value="ECO:0007669"/>
    <property type="project" value="InterPro"/>
</dbReference>
<evidence type="ECO:0000256" key="1">
    <source>
        <dbReference type="ARBA" id="ARBA00004448"/>
    </source>
</evidence>
<dbReference type="PANTHER" id="PTHR12428:SF66">
    <property type="entry name" value="MITOCHONDRIAL INNER MEMBRANE PROTEIN OXA1L"/>
    <property type="match status" value="1"/>
</dbReference>
<evidence type="ECO:0000256" key="11">
    <source>
        <dbReference type="SAM" id="Phobius"/>
    </source>
</evidence>
<evidence type="ECO:0000313" key="13">
    <source>
        <dbReference type="EMBL" id="OCF22484.1"/>
    </source>
</evidence>
<organism evidence="13">
    <name type="scientific">Kwoniella bestiolae CBS 10118</name>
    <dbReference type="NCBI Taxonomy" id="1296100"/>
    <lineage>
        <taxon>Eukaryota</taxon>
        <taxon>Fungi</taxon>
        <taxon>Dikarya</taxon>
        <taxon>Basidiomycota</taxon>
        <taxon>Agaricomycotina</taxon>
        <taxon>Tremellomycetes</taxon>
        <taxon>Tremellales</taxon>
        <taxon>Cryptococcaceae</taxon>
        <taxon>Kwoniella</taxon>
    </lineage>
</organism>
<evidence type="ECO:0000256" key="5">
    <source>
        <dbReference type="ARBA" id="ARBA00022946"/>
    </source>
</evidence>
<feature type="compositionally biased region" description="Low complexity" evidence="10">
    <location>
        <begin position="489"/>
        <end position="514"/>
    </location>
</feature>
<feature type="compositionally biased region" description="Polar residues" evidence="10">
    <location>
        <begin position="103"/>
        <end position="123"/>
    </location>
</feature>
<keyword evidence="8 11" id="KW-0472">Membrane</keyword>
<reference evidence="13" key="1">
    <citation type="submission" date="2013-07" db="EMBL/GenBank/DDBJ databases">
        <title>The Genome Sequence of Cryptococcus bestiolae CBS10118.</title>
        <authorList>
            <consortium name="The Broad Institute Genome Sequencing Platform"/>
            <person name="Cuomo C."/>
            <person name="Litvintseva A."/>
            <person name="Chen Y."/>
            <person name="Heitman J."/>
            <person name="Sun S."/>
            <person name="Springer D."/>
            <person name="Dromer F."/>
            <person name="Young S.K."/>
            <person name="Zeng Q."/>
            <person name="Gargeya S."/>
            <person name="Fitzgerald M."/>
            <person name="Abouelleil A."/>
            <person name="Alvarado L."/>
            <person name="Berlin A.M."/>
            <person name="Chapman S.B."/>
            <person name="Dewar J."/>
            <person name="Goldberg J."/>
            <person name="Griggs A."/>
            <person name="Gujja S."/>
            <person name="Hansen M."/>
            <person name="Howarth C."/>
            <person name="Imamovic A."/>
            <person name="Larimer J."/>
            <person name="McCowan C."/>
            <person name="Murphy C."/>
            <person name="Pearson M."/>
            <person name="Priest M."/>
            <person name="Roberts A."/>
            <person name="Saif S."/>
            <person name="Shea T."/>
            <person name="Sykes S."/>
            <person name="Wortman J."/>
            <person name="Nusbaum C."/>
            <person name="Birren B."/>
        </authorList>
    </citation>
    <scope>NUCLEOTIDE SEQUENCE [LARGE SCALE GENOMIC DNA]</scope>
    <source>
        <strain evidence="13">CBS 10118</strain>
    </source>
</reference>
<reference evidence="14" key="4">
    <citation type="submission" date="2024-02" db="EMBL/GenBank/DDBJ databases">
        <title>Comparative genomics of Cryptococcus and Kwoniella reveals pathogenesis evolution and contrasting modes of karyotype evolution via chromosome fusion or intercentromeric recombination.</title>
        <authorList>
            <person name="Coelho M.A."/>
            <person name="David-Palma M."/>
            <person name="Shea T."/>
            <person name="Bowers K."/>
            <person name="McGinley-Smith S."/>
            <person name="Mohammad A.W."/>
            <person name="Gnirke A."/>
            <person name="Yurkov A.M."/>
            <person name="Nowrousian M."/>
            <person name="Sun S."/>
            <person name="Cuomo C.A."/>
            <person name="Heitman J."/>
        </authorList>
    </citation>
    <scope>NUCLEOTIDE SEQUENCE</scope>
    <source>
        <strain evidence="14">CBS 10118</strain>
    </source>
</reference>
<keyword evidence="6 11" id="KW-1133">Transmembrane helix</keyword>
<dbReference type="STRING" id="1296100.A0A1B9FUP9"/>
<evidence type="ECO:0000256" key="3">
    <source>
        <dbReference type="ARBA" id="ARBA00022692"/>
    </source>
</evidence>
<reference evidence="13" key="3">
    <citation type="submission" date="2014-01" db="EMBL/GenBank/DDBJ databases">
        <title>Evolution of pathogenesis and genome organization in the Tremellales.</title>
        <authorList>
            <person name="Cuomo C."/>
            <person name="Litvintseva A."/>
            <person name="Heitman J."/>
            <person name="Chen Y."/>
            <person name="Sun S."/>
            <person name="Springer D."/>
            <person name="Dromer F."/>
            <person name="Young S."/>
            <person name="Zeng Q."/>
            <person name="Chapman S."/>
            <person name="Gujja S."/>
            <person name="Saif S."/>
            <person name="Birren B."/>
        </authorList>
    </citation>
    <scope>NUCLEOTIDE SEQUENCE</scope>
    <source>
        <strain evidence="13">CBS 10118</strain>
    </source>
</reference>
<dbReference type="EMBL" id="KI894025">
    <property type="protein sequence ID" value="OCF22484.1"/>
    <property type="molecule type" value="Genomic_DNA"/>
</dbReference>
<accession>A0A1B9FUP9</accession>
<dbReference type="GeneID" id="30212533"/>
<gene>
    <name evidence="13" type="ORF">I302_08134</name>
    <name evidence="14" type="ORF">I302_108993</name>
</gene>
<evidence type="ECO:0000256" key="9">
    <source>
        <dbReference type="RuleBase" id="RU003945"/>
    </source>
</evidence>
<evidence type="ECO:0000256" key="10">
    <source>
        <dbReference type="SAM" id="MobiDB-lite"/>
    </source>
</evidence>
<protein>
    <recommendedName>
        <fullName evidence="12">Membrane insertase YidC/Oxa/ALB C-terminal domain-containing protein</fullName>
    </recommendedName>
</protein>
<keyword evidence="5" id="KW-0809">Transit peptide</keyword>
<feature type="domain" description="Membrane insertase YidC/Oxa/ALB C-terminal" evidence="12">
    <location>
        <begin position="203"/>
        <end position="403"/>
    </location>
</feature>
<evidence type="ECO:0000313" key="15">
    <source>
        <dbReference type="Proteomes" id="UP000092730"/>
    </source>
</evidence>
<evidence type="ECO:0000256" key="2">
    <source>
        <dbReference type="ARBA" id="ARBA00009877"/>
    </source>
</evidence>
<dbReference type="AlphaFoldDB" id="A0A1B9FUP9"/>
<keyword evidence="4" id="KW-0999">Mitochondrion inner membrane</keyword>
<evidence type="ECO:0000256" key="4">
    <source>
        <dbReference type="ARBA" id="ARBA00022792"/>
    </source>
</evidence>
<evidence type="ECO:0000256" key="8">
    <source>
        <dbReference type="ARBA" id="ARBA00023136"/>
    </source>
</evidence>
<feature type="transmembrane region" description="Helical" evidence="11">
    <location>
        <begin position="325"/>
        <end position="344"/>
    </location>
</feature>
<feature type="region of interest" description="Disordered" evidence="10">
    <location>
        <begin position="472"/>
        <end position="538"/>
    </location>
</feature>
<keyword evidence="3 9" id="KW-0812">Transmembrane</keyword>
<dbReference type="OrthoDB" id="2148490at2759"/>
<sequence>MLSRTALRRVARPHSASVQPLAIRQLSHASVRPSPVALGKRPALPNPRFASPLVASSRNLSWTPWRTPSPPSASVDEPIGAASASPITPETPPEPILSESHPDLTSTASAQPTLPESFTSSPPTIDPSLLPQPPADGVTPTLADLILNSGKPLEEVLQSPEAVHAAMQVSDLKLMGYEHGFFSISGWFTDAIVGLHTTTGLPWWATIASITVAIRLALSPVLISTQKHNVRLAAVNPQIQGLMERATEAKNKGDVHAQALTGQAMRQLMKDHNVNPVRALLLPVLQLPIFLTFFNIIRGLANLPLPQLKEGGIGWVTDLTAADPYYILPLTSLLFTNLVFKYGADGMGTAQKAGSPERTAHIKNFIQMTTFISLPVVSFFPAAILFYWTFSTGFTLLQSIILRQQAVKNLLGIPTPPVVPPPPGQKEFKNPNWLDTIKAAKEFFDTRYAQAQEMQAEQGAQKLREQALLARNRPQQAVQSVERIREKAPVAAATSAPAAAPSASSAPASSAAPARQLSPREAEKQRRVAAARKKRSGQ</sequence>
<dbReference type="EMBL" id="CP144548">
    <property type="protein sequence ID" value="WVW86937.1"/>
    <property type="molecule type" value="Genomic_DNA"/>
</dbReference>
<feature type="compositionally biased region" description="Basic residues" evidence="10">
    <location>
        <begin position="527"/>
        <end position="538"/>
    </location>
</feature>
<reference evidence="14" key="2">
    <citation type="submission" date="2013-07" db="EMBL/GenBank/DDBJ databases">
        <authorList>
            <consortium name="The Broad Institute Genome Sequencing Platform"/>
            <person name="Cuomo C."/>
            <person name="Litvintseva A."/>
            <person name="Chen Y."/>
            <person name="Heitman J."/>
            <person name="Sun S."/>
            <person name="Springer D."/>
            <person name="Dromer F."/>
            <person name="Young S.K."/>
            <person name="Zeng Q."/>
            <person name="Gargeya S."/>
            <person name="Fitzgerald M."/>
            <person name="Abouelleil A."/>
            <person name="Alvarado L."/>
            <person name="Berlin A.M."/>
            <person name="Chapman S.B."/>
            <person name="Dewar J."/>
            <person name="Goldberg J."/>
            <person name="Griggs A."/>
            <person name="Gujja S."/>
            <person name="Hansen M."/>
            <person name="Howarth C."/>
            <person name="Imamovic A."/>
            <person name="Larimer J."/>
            <person name="McCowan C."/>
            <person name="Murphy C."/>
            <person name="Pearson M."/>
            <person name="Priest M."/>
            <person name="Roberts A."/>
            <person name="Saif S."/>
            <person name="Shea T."/>
            <person name="Sykes S."/>
            <person name="Wortman J."/>
            <person name="Nusbaum C."/>
            <person name="Birren B."/>
        </authorList>
    </citation>
    <scope>NUCLEOTIDE SEQUENCE</scope>
    <source>
        <strain evidence="14">CBS 10118</strain>
    </source>
</reference>
<evidence type="ECO:0000313" key="14">
    <source>
        <dbReference type="EMBL" id="WVW86937.1"/>
    </source>
</evidence>
<comment type="subcellular location">
    <subcellularLocation>
        <location evidence="9">Membrane</location>
        <topology evidence="9">Multi-pass membrane protein</topology>
    </subcellularLocation>
    <subcellularLocation>
        <location evidence="1">Mitochondrion inner membrane</location>
        <topology evidence="1">Multi-pass membrane protein</topology>
    </subcellularLocation>
</comment>
<name>A0A1B9FUP9_9TREE</name>
<dbReference type="Proteomes" id="UP000092730">
    <property type="component" value="Chromosome 8"/>
</dbReference>
<dbReference type="InterPro" id="IPR001708">
    <property type="entry name" value="YidC/ALB3/OXA1/COX18"/>
</dbReference>
<feature type="transmembrane region" description="Helical" evidence="11">
    <location>
        <begin position="365"/>
        <end position="390"/>
    </location>
</feature>
<feature type="transmembrane region" description="Helical" evidence="11">
    <location>
        <begin position="279"/>
        <end position="297"/>
    </location>
</feature>
<evidence type="ECO:0000259" key="12">
    <source>
        <dbReference type="Pfam" id="PF02096"/>
    </source>
</evidence>
<evidence type="ECO:0000256" key="6">
    <source>
        <dbReference type="ARBA" id="ARBA00022989"/>
    </source>
</evidence>
<dbReference type="InterPro" id="IPR028055">
    <property type="entry name" value="YidC/Oxa/ALB_C"/>
</dbReference>
<dbReference type="CDD" id="cd20069">
    <property type="entry name" value="5TM_Oxa1-like"/>
    <property type="match status" value="1"/>
</dbReference>
<keyword evidence="7" id="KW-0496">Mitochondrion</keyword>